<dbReference type="InterPro" id="IPR053182">
    <property type="entry name" value="YobU-like_regulator"/>
</dbReference>
<dbReference type="SUPFAM" id="SSF55136">
    <property type="entry name" value="Probable bacterial effector-binding domain"/>
    <property type="match status" value="1"/>
</dbReference>
<dbReference type="AlphaFoldDB" id="A0A5C6EA54"/>
<feature type="domain" description="AraC effector-binding" evidence="1">
    <location>
        <begin position="1"/>
        <end position="144"/>
    </location>
</feature>
<dbReference type="PANTHER" id="PTHR36444:SF2">
    <property type="entry name" value="TRANSCRIPTIONAL REGULATOR PROTEIN YOBU-RELATED"/>
    <property type="match status" value="1"/>
</dbReference>
<dbReference type="SMART" id="SM00871">
    <property type="entry name" value="AraC_E_bind"/>
    <property type="match status" value="1"/>
</dbReference>
<sequence length="144" mass="16426">MKPERLTARTLMGIETRASNDSPQTIGETWQRFMAERLADDIPSRADDCLIAAYYDYEGDHTKPYTFFVGCEVVDVACAPDGFVLKEIPANDYVPFPARGDMPQALIETWQRIWASDLQRNYNIDFELHNPAMPDEVMVYVGVQ</sequence>
<proteinExistence type="predicted"/>
<dbReference type="PANTHER" id="PTHR36444">
    <property type="entry name" value="TRANSCRIPTIONAL REGULATOR PROTEIN YOBU-RELATED"/>
    <property type="match status" value="1"/>
</dbReference>
<dbReference type="InterPro" id="IPR010499">
    <property type="entry name" value="AraC_E-bd"/>
</dbReference>
<organism evidence="2 3">
    <name type="scientific">Novipirellula aureliae</name>
    <dbReference type="NCBI Taxonomy" id="2527966"/>
    <lineage>
        <taxon>Bacteria</taxon>
        <taxon>Pseudomonadati</taxon>
        <taxon>Planctomycetota</taxon>
        <taxon>Planctomycetia</taxon>
        <taxon>Pirellulales</taxon>
        <taxon>Pirellulaceae</taxon>
        <taxon>Novipirellula</taxon>
    </lineage>
</organism>
<gene>
    <name evidence="2" type="ORF">Q31b_10680</name>
</gene>
<dbReference type="EMBL" id="SJPY01000001">
    <property type="protein sequence ID" value="TWU45892.1"/>
    <property type="molecule type" value="Genomic_DNA"/>
</dbReference>
<reference evidence="2 3" key="1">
    <citation type="submission" date="2019-02" db="EMBL/GenBank/DDBJ databases">
        <title>Deep-cultivation of Planctomycetes and their phenomic and genomic characterization uncovers novel biology.</title>
        <authorList>
            <person name="Wiegand S."/>
            <person name="Jogler M."/>
            <person name="Boedeker C."/>
            <person name="Pinto D."/>
            <person name="Vollmers J."/>
            <person name="Rivas-Marin E."/>
            <person name="Kohn T."/>
            <person name="Peeters S.H."/>
            <person name="Heuer A."/>
            <person name="Rast P."/>
            <person name="Oberbeckmann S."/>
            <person name="Bunk B."/>
            <person name="Jeske O."/>
            <person name="Meyerdierks A."/>
            <person name="Storesund J.E."/>
            <person name="Kallscheuer N."/>
            <person name="Luecker S."/>
            <person name="Lage O.M."/>
            <person name="Pohl T."/>
            <person name="Merkel B.J."/>
            <person name="Hornburger P."/>
            <person name="Mueller R.-W."/>
            <person name="Bruemmer F."/>
            <person name="Labrenz M."/>
            <person name="Spormann A.M."/>
            <person name="Op Den Camp H."/>
            <person name="Overmann J."/>
            <person name="Amann R."/>
            <person name="Jetten M.S.M."/>
            <person name="Mascher T."/>
            <person name="Medema M.H."/>
            <person name="Devos D.P."/>
            <person name="Kaster A.-K."/>
            <person name="Ovreas L."/>
            <person name="Rohde M."/>
            <person name="Galperin M.Y."/>
            <person name="Jogler C."/>
        </authorList>
    </citation>
    <scope>NUCLEOTIDE SEQUENCE [LARGE SCALE GENOMIC DNA]</scope>
    <source>
        <strain evidence="2 3">Q31b</strain>
    </source>
</reference>
<dbReference type="Pfam" id="PF14526">
    <property type="entry name" value="Cass2"/>
    <property type="match status" value="1"/>
</dbReference>
<dbReference type="InterPro" id="IPR011256">
    <property type="entry name" value="Reg_factor_effector_dom_sf"/>
</dbReference>
<evidence type="ECO:0000313" key="2">
    <source>
        <dbReference type="EMBL" id="TWU45892.1"/>
    </source>
</evidence>
<evidence type="ECO:0000259" key="1">
    <source>
        <dbReference type="SMART" id="SM00871"/>
    </source>
</evidence>
<protein>
    <submittedName>
        <fullName evidence="2">Bacterial transcription activator, effector binding domain</fullName>
    </submittedName>
</protein>
<name>A0A5C6EA54_9BACT</name>
<dbReference type="Gene3D" id="3.20.80.10">
    <property type="entry name" value="Regulatory factor, effector binding domain"/>
    <property type="match status" value="1"/>
</dbReference>
<dbReference type="RefSeq" id="WP_146598509.1">
    <property type="nucleotide sequence ID" value="NZ_SJPY01000001.1"/>
</dbReference>
<accession>A0A5C6EA54</accession>
<evidence type="ECO:0000313" key="3">
    <source>
        <dbReference type="Proteomes" id="UP000315471"/>
    </source>
</evidence>
<dbReference type="InterPro" id="IPR029441">
    <property type="entry name" value="Cass2"/>
</dbReference>
<dbReference type="OrthoDB" id="9801008at2"/>
<dbReference type="Proteomes" id="UP000315471">
    <property type="component" value="Unassembled WGS sequence"/>
</dbReference>
<comment type="caution">
    <text evidence="2">The sequence shown here is derived from an EMBL/GenBank/DDBJ whole genome shotgun (WGS) entry which is preliminary data.</text>
</comment>
<keyword evidence="3" id="KW-1185">Reference proteome</keyword>